<dbReference type="SUPFAM" id="SSF54593">
    <property type="entry name" value="Glyoxalase/Bleomycin resistance protein/Dihydroxybiphenyl dioxygenase"/>
    <property type="match status" value="1"/>
</dbReference>
<dbReference type="EMBL" id="BMPP01000003">
    <property type="protein sequence ID" value="GGK19202.1"/>
    <property type="molecule type" value="Genomic_DNA"/>
</dbReference>
<sequence length="133" mass="14834">MYMIQGLDHVQVNAPRGHEAEARTFFGAFLRLPELTKPEILQANGGVWFALPDGRQIHTGVADAFVPSTKGHICLFCDDLDTVLARAEQFGVVCSLDTRVHLRRLYLSDPWGNRMEIVEGRHDSSPSWNTAGD</sequence>
<comment type="caution">
    <text evidence="2">The sequence shown here is derived from an EMBL/GenBank/DDBJ whole genome shotgun (WGS) entry which is preliminary data.</text>
</comment>
<organism evidence="2 3">
    <name type="scientific">Deinococcus malanensis</name>
    <dbReference type="NCBI Taxonomy" id="1706855"/>
    <lineage>
        <taxon>Bacteria</taxon>
        <taxon>Thermotogati</taxon>
        <taxon>Deinococcota</taxon>
        <taxon>Deinococci</taxon>
        <taxon>Deinococcales</taxon>
        <taxon>Deinococcaceae</taxon>
        <taxon>Deinococcus</taxon>
    </lineage>
</organism>
<feature type="domain" description="VOC" evidence="1">
    <location>
        <begin position="6"/>
        <end position="120"/>
    </location>
</feature>
<proteinExistence type="predicted"/>
<dbReference type="Proteomes" id="UP000647587">
    <property type="component" value="Unassembled WGS sequence"/>
</dbReference>
<dbReference type="PANTHER" id="PTHR39175:SF1">
    <property type="entry name" value="FAMILY PROTEIN, PUTATIVE (AFU_ORTHOLOGUE AFUA_3G15060)-RELATED"/>
    <property type="match status" value="1"/>
</dbReference>
<evidence type="ECO:0000313" key="2">
    <source>
        <dbReference type="EMBL" id="GGK19202.1"/>
    </source>
</evidence>
<name>A0ABQ2EPH9_9DEIO</name>
<gene>
    <name evidence="2" type="ORF">GCM10008955_10820</name>
</gene>
<accession>A0ABQ2EPH9</accession>
<evidence type="ECO:0000313" key="3">
    <source>
        <dbReference type="Proteomes" id="UP000647587"/>
    </source>
</evidence>
<protein>
    <submittedName>
        <fullName evidence="2">Glyoxalase</fullName>
    </submittedName>
</protein>
<dbReference type="InterPro" id="IPR029068">
    <property type="entry name" value="Glyas_Bleomycin-R_OHBP_Dase"/>
</dbReference>
<dbReference type="InterPro" id="IPR037523">
    <property type="entry name" value="VOC_core"/>
</dbReference>
<evidence type="ECO:0000259" key="1">
    <source>
        <dbReference type="PROSITE" id="PS51819"/>
    </source>
</evidence>
<dbReference type="Gene3D" id="3.10.180.10">
    <property type="entry name" value="2,3-Dihydroxybiphenyl 1,2-Dioxygenase, domain 1"/>
    <property type="match status" value="1"/>
</dbReference>
<dbReference type="PANTHER" id="PTHR39175">
    <property type="entry name" value="FAMILY PROTEIN, PUTATIVE (AFU_ORTHOLOGUE AFUA_3G15060)-RELATED"/>
    <property type="match status" value="1"/>
</dbReference>
<reference evidence="3" key="1">
    <citation type="journal article" date="2019" name="Int. J. Syst. Evol. Microbiol.">
        <title>The Global Catalogue of Microorganisms (GCM) 10K type strain sequencing project: providing services to taxonomists for standard genome sequencing and annotation.</title>
        <authorList>
            <consortium name="The Broad Institute Genomics Platform"/>
            <consortium name="The Broad Institute Genome Sequencing Center for Infectious Disease"/>
            <person name="Wu L."/>
            <person name="Ma J."/>
        </authorList>
    </citation>
    <scope>NUCLEOTIDE SEQUENCE [LARGE SCALE GENOMIC DNA]</scope>
    <source>
        <strain evidence="3">JCM 30331</strain>
    </source>
</reference>
<dbReference type="PROSITE" id="PS51819">
    <property type="entry name" value="VOC"/>
    <property type="match status" value="1"/>
</dbReference>
<keyword evidence="3" id="KW-1185">Reference proteome</keyword>